<reference evidence="2 3" key="1">
    <citation type="submission" date="2021-08" db="EMBL/GenBank/DDBJ databases">
        <title>Comparative Genomics Analysis of the Genus Qipengyuania Reveals Extensive Genetic Diversity and Metabolic Versatility, Including the Description of Fifteen Novel Species.</title>
        <authorList>
            <person name="Liu Y."/>
        </authorList>
    </citation>
    <scope>NUCLEOTIDE SEQUENCE [LARGE SCALE GENOMIC DNA]</scope>
    <source>
        <strain evidence="2 3">1NDH1</strain>
    </source>
</reference>
<evidence type="ECO:0000313" key="2">
    <source>
        <dbReference type="EMBL" id="QZD94475.1"/>
    </source>
</evidence>
<keyword evidence="2" id="KW-0238">DNA-binding</keyword>
<dbReference type="InterPro" id="IPR018640">
    <property type="entry name" value="DUF2063"/>
</dbReference>
<dbReference type="GO" id="GO:0003677">
    <property type="term" value="F:DNA binding"/>
    <property type="evidence" value="ECO:0007669"/>
    <property type="project" value="UniProtKB-KW"/>
</dbReference>
<gene>
    <name evidence="2" type="ORF">K3136_10255</name>
</gene>
<evidence type="ECO:0000313" key="3">
    <source>
        <dbReference type="Proteomes" id="UP000824321"/>
    </source>
</evidence>
<accession>A0ABX8ZZM2</accession>
<evidence type="ECO:0000259" key="1">
    <source>
        <dbReference type="Pfam" id="PF09836"/>
    </source>
</evidence>
<proteinExistence type="predicted"/>
<dbReference type="RefSeq" id="WP_221430220.1">
    <property type="nucleotide sequence ID" value="NZ_CP081294.1"/>
</dbReference>
<organism evidence="2 3">
    <name type="scientific">Qipengyuania gelatinilytica</name>
    <dbReference type="NCBI Taxonomy" id="2867231"/>
    <lineage>
        <taxon>Bacteria</taxon>
        <taxon>Pseudomonadati</taxon>
        <taxon>Pseudomonadota</taxon>
        <taxon>Alphaproteobacteria</taxon>
        <taxon>Sphingomonadales</taxon>
        <taxon>Erythrobacteraceae</taxon>
        <taxon>Qipengyuania</taxon>
    </lineage>
</organism>
<dbReference type="EMBL" id="CP081294">
    <property type="protein sequence ID" value="QZD94475.1"/>
    <property type="molecule type" value="Genomic_DNA"/>
</dbReference>
<sequence length="255" mass="27738">MSTLAARQSAFMASLLDDERALPEGWTARHAAGLDIYRNNYRSALVEALRSTFERTERLVGEASFARAAAHHLIMHPPSSWTLDLAGAGFAETCEDLFPADPEVAELAWLGWSMHLAFVARDANALSSEGFLQLAADFTEEDWGDLRLVFMPGLTQSDTTHDLKRLWSSLATTGSSPDIVPVSEASTTIVWREGERPVFISVSQAEGRALAAMMDGASYGEACEALVEQEGPAGIELAGTMLRRWLFEGMVEAVA</sequence>
<keyword evidence="3" id="KW-1185">Reference proteome</keyword>
<protein>
    <submittedName>
        <fullName evidence="2">DNA-binding domain-containing protein</fullName>
    </submittedName>
</protein>
<dbReference type="Pfam" id="PF09836">
    <property type="entry name" value="DUF2063"/>
    <property type="match status" value="1"/>
</dbReference>
<feature type="domain" description="Putative DNA-binding" evidence="1">
    <location>
        <begin position="7"/>
        <end position="92"/>
    </location>
</feature>
<dbReference type="Proteomes" id="UP000824321">
    <property type="component" value="Chromosome"/>
</dbReference>
<name>A0ABX8ZZM2_9SPHN</name>